<evidence type="ECO:0000256" key="9">
    <source>
        <dbReference type="SAM" id="Phobius"/>
    </source>
</evidence>
<keyword evidence="5 9" id="KW-0812">Transmembrane</keyword>
<evidence type="ECO:0000256" key="6">
    <source>
        <dbReference type="ARBA" id="ARBA00022989"/>
    </source>
</evidence>
<feature type="transmembrane region" description="Helical" evidence="9">
    <location>
        <begin position="263"/>
        <end position="284"/>
    </location>
</feature>
<dbReference type="GO" id="GO:0005886">
    <property type="term" value="C:plasma membrane"/>
    <property type="evidence" value="ECO:0007669"/>
    <property type="project" value="UniProtKB-SubCell"/>
</dbReference>
<keyword evidence="4" id="KW-1003">Cell membrane</keyword>
<evidence type="ECO:0000256" key="2">
    <source>
        <dbReference type="ARBA" id="ARBA00009773"/>
    </source>
</evidence>
<dbReference type="PANTHER" id="PTHR21716:SF53">
    <property type="entry name" value="PERMEASE PERM-RELATED"/>
    <property type="match status" value="1"/>
</dbReference>
<dbReference type="HOGENOM" id="CLU_031275_3_1_11"/>
<evidence type="ECO:0000313" key="11">
    <source>
        <dbReference type="Proteomes" id="UP000009888"/>
    </source>
</evidence>
<reference evidence="10 11" key="1">
    <citation type="submission" date="2012-09" db="EMBL/GenBank/DDBJ databases">
        <title>The Genome Sequence of Actinobaculum massiliae ACS-171-V-COL2.</title>
        <authorList>
            <consortium name="The Broad Institute Genome Sequencing Platform"/>
            <person name="Earl A."/>
            <person name="Ward D."/>
            <person name="Feldgarden M."/>
            <person name="Gevers D."/>
            <person name="Saerens B."/>
            <person name="Vaneechoutte M."/>
            <person name="Walker B."/>
            <person name="Young S.K."/>
            <person name="Zeng Q."/>
            <person name="Gargeya S."/>
            <person name="Fitzgerald M."/>
            <person name="Haas B."/>
            <person name="Abouelleil A."/>
            <person name="Alvarado L."/>
            <person name="Arachchi H.M."/>
            <person name="Berlin A."/>
            <person name="Chapman S.B."/>
            <person name="Goldberg J."/>
            <person name="Griggs A."/>
            <person name="Gujja S."/>
            <person name="Hansen M."/>
            <person name="Howarth C."/>
            <person name="Imamovic A."/>
            <person name="Larimer J."/>
            <person name="McCowen C."/>
            <person name="Montmayeur A."/>
            <person name="Murphy C."/>
            <person name="Neiman D."/>
            <person name="Pearson M."/>
            <person name="Priest M."/>
            <person name="Roberts A."/>
            <person name="Saif S."/>
            <person name="Shea T."/>
            <person name="Sisk P."/>
            <person name="Sykes S."/>
            <person name="Wortman J."/>
            <person name="Nusbaum C."/>
            <person name="Birren B."/>
        </authorList>
    </citation>
    <scope>NUCLEOTIDE SEQUENCE [LARGE SCALE GENOMIC DNA]</scope>
    <source>
        <strain evidence="11">ACS-171-V-Col2</strain>
    </source>
</reference>
<evidence type="ECO:0008006" key="12">
    <source>
        <dbReference type="Google" id="ProtNLM"/>
    </source>
</evidence>
<feature type="transmembrane region" description="Helical" evidence="9">
    <location>
        <begin position="321"/>
        <end position="345"/>
    </location>
</feature>
<feature type="transmembrane region" description="Helical" evidence="9">
    <location>
        <begin position="290"/>
        <end position="314"/>
    </location>
</feature>
<proteinExistence type="inferred from homology"/>
<gene>
    <name evidence="10" type="ORF">HMPREF9233_00874</name>
</gene>
<feature type="transmembrane region" description="Helical" evidence="9">
    <location>
        <begin position="203"/>
        <end position="223"/>
    </location>
</feature>
<evidence type="ECO:0000256" key="3">
    <source>
        <dbReference type="ARBA" id="ARBA00022448"/>
    </source>
</evidence>
<feature type="region of interest" description="Disordered" evidence="8">
    <location>
        <begin position="1"/>
        <end position="26"/>
    </location>
</feature>
<feature type="transmembrane region" description="Helical" evidence="9">
    <location>
        <begin position="357"/>
        <end position="384"/>
    </location>
</feature>
<comment type="similarity">
    <text evidence="2">Belongs to the autoinducer-2 exporter (AI-2E) (TC 2.A.86) family.</text>
</comment>
<dbReference type="PANTHER" id="PTHR21716">
    <property type="entry name" value="TRANSMEMBRANE PROTEIN"/>
    <property type="match status" value="1"/>
</dbReference>
<comment type="subcellular location">
    <subcellularLocation>
        <location evidence="1">Cell membrane</location>
        <topology evidence="1">Multi-pass membrane protein</topology>
    </subcellularLocation>
</comment>
<evidence type="ECO:0000256" key="1">
    <source>
        <dbReference type="ARBA" id="ARBA00004651"/>
    </source>
</evidence>
<dbReference type="Pfam" id="PF01594">
    <property type="entry name" value="AI-2E_transport"/>
    <property type="match status" value="1"/>
</dbReference>
<dbReference type="InterPro" id="IPR002549">
    <property type="entry name" value="AI-2E-like"/>
</dbReference>
<accession>K9EEK3</accession>
<feature type="compositionally biased region" description="Gly residues" evidence="8">
    <location>
        <begin position="482"/>
        <end position="493"/>
    </location>
</feature>
<feature type="transmembrane region" description="Helical" evidence="9">
    <location>
        <begin position="79"/>
        <end position="100"/>
    </location>
</feature>
<dbReference type="RefSeq" id="WP_007001080.1">
    <property type="nucleotide sequence ID" value="NZ_JH992955.1"/>
</dbReference>
<name>K9EEK3_9ACTO</name>
<dbReference type="eggNOG" id="COG0628">
    <property type="taxonomic scope" value="Bacteria"/>
</dbReference>
<feature type="compositionally biased region" description="Basic and acidic residues" evidence="8">
    <location>
        <begin position="511"/>
        <end position="522"/>
    </location>
</feature>
<dbReference type="AlphaFoldDB" id="K9EEK3"/>
<evidence type="ECO:0000256" key="8">
    <source>
        <dbReference type="SAM" id="MobiDB-lite"/>
    </source>
</evidence>
<dbReference type="GO" id="GO:0055085">
    <property type="term" value="P:transmembrane transport"/>
    <property type="evidence" value="ECO:0007669"/>
    <property type="project" value="TreeGrafter"/>
</dbReference>
<evidence type="ECO:0000256" key="4">
    <source>
        <dbReference type="ARBA" id="ARBA00022475"/>
    </source>
</evidence>
<keyword evidence="7 9" id="KW-0472">Membrane</keyword>
<feature type="transmembrane region" description="Helical" evidence="9">
    <location>
        <begin position="112"/>
        <end position="132"/>
    </location>
</feature>
<dbReference type="Proteomes" id="UP000009888">
    <property type="component" value="Unassembled WGS sequence"/>
</dbReference>
<dbReference type="PATRIC" id="fig|883066.3.peg.912"/>
<keyword evidence="3" id="KW-0813">Transport</keyword>
<feature type="compositionally biased region" description="Basic and acidic residues" evidence="8">
    <location>
        <begin position="14"/>
        <end position="24"/>
    </location>
</feature>
<comment type="caution">
    <text evidence="10">The sequence shown here is derived from an EMBL/GenBank/DDBJ whole genome shotgun (WGS) entry which is preliminary data.</text>
</comment>
<evidence type="ECO:0000256" key="7">
    <source>
        <dbReference type="ARBA" id="ARBA00023136"/>
    </source>
</evidence>
<protein>
    <recommendedName>
        <fullName evidence="12">AI-2E family transporter</fullName>
    </recommendedName>
</protein>
<evidence type="ECO:0000313" key="10">
    <source>
        <dbReference type="EMBL" id="EKU95113.1"/>
    </source>
</evidence>
<keyword evidence="6 9" id="KW-1133">Transmembrane helix</keyword>
<keyword evidence="11" id="KW-1185">Reference proteome</keyword>
<feature type="region of interest" description="Disordered" evidence="8">
    <location>
        <begin position="461"/>
        <end position="522"/>
    </location>
</feature>
<evidence type="ECO:0000256" key="5">
    <source>
        <dbReference type="ARBA" id="ARBA00022692"/>
    </source>
</evidence>
<dbReference type="EMBL" id="AGWL01000005">
    <property type="protein sequence ID" value="EKU95113.1"/>
    <property type="molecule type" value="Genomic_DNA"/>
</dbReference>
<sequence>MGIFSRVKNAVTRTDSEQDKRDFEPQTSAMAAPNAAPVTHVEIGFKGVQPVLVSWGVSAILLIAVGIAIWGIFHMASAVQWVLVAVFLAGVITALLNPLVRGLSRIMPRGAATGISLIGFLALFLGIITWIVTSVAAQWESMAEQMSRGLQGILEWVADGPLPVDATAEELSQEMDALIDRGIEWLQTNAGTIATSALSQASAVFLFFTLLALAIFCSVFFMATGRNMWLWFINLLPSSVRLRTHAAASAGWYTFSGYARGTIIIGFCDGVLAFILLLACGVPLAAPLAVLVFIGAFIPIIGAPLAMIVAALVALATQGPVIALVVLLGVALIGQVEGHLLQPIIMGHQVSLHPVVIALAVTGATFVAGILGAILVIPLISIIWEVYKVLRPTPDQALKALPRLELRNIPGTSLAKQLVDKASKDLNEAAEEAVSPVTARPASEMLGGTGAGVSLEGTVEFEPMHPDSDADDPSVSQTDGIEIGGLGGPGTRGVAGFEDESDGTGISAPPREVKGNRIGNED</sequence>
<feature type="transmembrane region" description="Helical" evidence="9">
    <location>
        <begin position="52"/>
        <end position="73"/>
    </location>
</feature>
<organism evidence="10 11">
    <name type="scientific">Actinobaculum massiliense ACS-171-V-Col2</name>
    <dbReference type="NCBI Taxonomy" id="883066"/>
    <lineage>
        <taxon>Bacteria</taxon>
        <taxon>Bacillati</taxon>
        <taxon>Actinomycetota</taxon>
        <taxon>Actinomycetes</taxon>
        <taxon>Actinomycetales</taxon>
        <taxon>Actinomycetaceae</taxon>
        <taxon>Actinobaculum</taxon>
    </lineage>
</organism>
<dbReference type="STRING" id="202789.GCA_001457435_01248"/>